<keyword evidence="2" id="KW-0378">Hydrolase</keyword>
<dbReference type="SUPFAM" id="SSF51338">
    <property type="entry name" value="Composite domain of metallo-dependent hydrolases"/>
    <property type="match status" value="1"/>
</dbReference>
<evidence type="ECO:0000259" key="1">
    <source>
        <dbReference type="Pfam" id="PF07969"/>
    </source>
</evidence>
<sequence>MSSAYSARPLASLKTDAPSEYILTGGSILGGDAFTICGALHIADGQIVAIGDQADLFDDRIPVYDLDGAVALPGLHDTHFHMMSTGANKRAVDLSSCQSVAEVLDRVACAPAAAGTDWVIAGQLDEARLQEGRAPTLAELDQVCPDRPLYINDRGLHYSLINSVAADLLDLQAAARDYAGRMQESLSGLAKERLGAVLPLEYAQENLRFAAQYAADLGLTTLHAIEGGELFDDRDVAVLRNLHANLPVRVHILWSTEDVAAIAAAGYRHGGGDVCADGSLGSRTARLSVAYDDAPEELGVTLRDRDTLIALFSHAERLGIQFGVHAIGDVAVADAVEAIAAVCAPGNPLRHRVEHFGMPSMEVIARAAEVRVGVSTQPGFAYLRGQRDGVYASRLGAERLAAAYPLRTLLDAGLIVSGGSDSDVTSADPFLGIHSAVNHPQHAERLTPAEALTMYTGSAEWMAGGDPTQAYLVERTRADVTVADANPLAVAPDAIEGIAAVATIVGGRSVGR</sequence>
<dbReference type="GO" id="GO:0016810">
    <property type="term" value="F:hydrolase activity, acting on carbon-nitrogen (but not peptide) bonds"/>
    <property type="evidence" value="ECO:0007669"/>
    <property type="project" value="InterPro"/>
</dbReference>
<proteinExistence type="predicted"/>
<evidence type="ECO:0000313" key="2">
    <source>
        <dbReference type="EMBL" id="BBY62061.1"/>
    </source>
</evidence>
<gene>
    <name evidence="2" type="ORF">MHEL_03040</name>
</gene>
<dbReference type="KEGG" id="mhev:MHEL_03040"/>
<dbReference type="AlphaFoldDB" id="A0A7I7T0K1"/>
<organism evidence="2 3">
    <name type="scientific">Mycolicibacterium helvum</name>
    <dbReference type="NCBI Taxonomy" id="1534349"/>
    <lineage>
        <taxon>Bacteria</taxon>
        <taxon>Bacillati</taxon>
        <taxon>Actinomycetota</taxon>
        <taxon>Actinomycetes</taxon>
        <taxon>Mycobacteriales</taxon>
        <taxon>Mycobacteriaceae</taxon>
        <taxon>Mycolicibacterium</taxon>
    </lineage>
</organism>
<dbReference type="InterPro" id="IPR013108">
    <property type="entry name" value="Amidohydro_3"/>
</dbReference>
<dbReference type="Gene3D" id="3.10.310.70">
    <property type="match status" value="1"/>
</dbReference>
<dbReference type="EMBL" id="AP022596">
    <property type="protein sequence ID" value="BBY62061.1"/>
    <property type="molecule type" value="Genomic_DNA"/>
</dbReference>
<evidence type="ECO:0000313" key="3">
    <source>
        <dbReference type="Proteomes" id="UP000467148"/>
    </source>
</evidence>
<dbReference type="InterPro" id="IPR032466">
    <property type="entry name" value="Metal_Hydrolase"/>
</dbReference>
<protein>
    <submittedName>
        <fullName evidence="2">Amidohydrolase</fullName>
    </submittedName>
</protein>
<keyword evidence="3" id="KW-1185">Reference proteome</keyword>
<reference evidence="2 3" key="1">
    <citation type="journal article" date="2019" name="Emerg. Microbes Infect.">
        <title>Comprehensive subspecies identification of 175 nontuberculous mycobacteria species based on 7547 genomic profiles.</title>
        <authorList>
            <person name="Matsumoto Y."/>
            <person name="Kinjo T."/>
            <person name="Motooka D."/>
            <person name="Nabeya D."/>
            <person name="Jung N."/>
            <person name="Uechi K."/>
            <person name="Horii T."/>
            <person name="Iida T."/>
            <person name="Fujita J."/>
            <person name="Nakamura S."/>
        </authorList>
    </citation>
    <scope>NUCLEOTIDE SEQUENCE [LARGE SCALE GENOMIC DNA]</scope>
    <source>
        <strain evidence="2 3">JCM 30396</strain>
    </source>
</reference>
<dbReference type="Gene3D" id="3.20.20.140">
    <property type="entry name" value="Metal-dependent hydrolases"/>
    <property type="match status" value="1"/>
</dbReference>
<dbReference type="PANTHER" id="PTHR22642">
    <property type="entry name" value="IMIDAZOLONEPROPIONASE"/>
    <property type="match status" value="1"/>
</dbReference>
<dbReference type="PANTHER" id="PTHR22642:SF22">
    <property type="entry name" value="EXOENZYMES REGULATORY PROTEIN AEPA"/>
    <property type="match status" value="1"/>
</dbReference>
<dbReference type="Pfam" id="PF07969">
    <property type="entry name" value="Amidohydro_3"/>
    <property type="match status" value="1"/>
</dbReference>
<dbReference type="SUPFAM" id="SSF51556">
    <property type="entry name" value="Metallo-dependent hydrolases"/>
    <property type="match status" value="1"/>
</dbReference>
<dbReference type="Proteomes" id="UP000467148">
    <property type="component" value="Chromosome"/>
</dbReference>
<name>A0A7I7T0K1_9MYCO</name>
<feature type="domain" description="Amidohydrolase 3" evidence="1">
    <location>
        <begin position="63"/>
        <end position="510"/>
    </location>
</feature>
<dbReference type="Gene3D" id="2.30.40.10">
    <property type="entry name" value="Urease, subunit C, domain 1"/>
    <property type="match status" value="1"/>
</dbReference>
<accession>A0A7I7T0K1</accession>
<dbReference type="InterPro" id="IPR011059">
    <property type="entry name" value="Metal-dep_hydrolase_composite"/>
</dbReference>
<dbReference type="RefSeq" id="WP_163745932.1">
    <property type="nucleotide sequence ID" value="NZ_AP022596.1"/>
</dbReference>